<accession>A0A8B6ES12</accession>
<dbReference type="InterPro" id="IPR013806">
    <property type="entry name" value="Kringle-like"/>
</dbReference>
<dbReference type="InterPro" id="IPR038178">
    <property type="entry name" value="Kringle_sf"/>
</dbReference>
<dbReference type="Pfam" id="PF00051">
    <property type="entry name" value="Kringle"/>
    <property type="match status" value="2"/>
</dbReference>
<dbReference type="EMBL" id="UYJE01005563">
    <property type="protein sequence ID" value="VDI38238.1"/>
    <property type="molecule type" value="Genomic_DNA"/>
</dbReference>
<sequence length="188" mass="21408">MWNIQSPHSHPFTSENMSDFNSNYCRDPGHIYTPWCYTTDPLFGWEFCPVRQCDTCQQVESIPVGLTVNYNVSYGLLGALYSCKSLNTDESTDHCPSSICQLDGTWSDFSMSCGVDDCHSYGSYRGKVSCSALGTTCKRWDTVNTWDLPSDPADHVTNYCRDPKGKGRPYCYRGTNDWEWEYCHVTKC</sequence>
<evidence type="ECO:0000256" key="3">
    <source>
        <dbReference type="PROSITE-ProRule" id="PRU00121"/>
    </source>
</evidence>
<keyword evidence="2 3" id="KW-1015">Disulfide bond</keyword>
<dbReference type="InterPro" id="IPR000001">
    <property type="entry name" value="Kringle"/>
</dbReference>
<gene>
    <name evidence="5" type="ORF">MGAL_10B073211</name>
</gene>
<protein>
    <submittedName>
        <fullName evidence="5">Plasminogen</fullName>
        <ecNumber evidence="5">3.4.21.7</ecNumber>
    </submittedName>
</protein>
<feature type="domain" description="Kringle" evidence="4">
    <location>
        <begin position="1"/>
        <end position="53"/>
    </location>
</feature>
<dbReference type="InterPro" id="IPR050759">
    <property type="entry name" value="Serine_protease_kringle"/>
</dbReference>
<dbReference type="GO" id="GO:0004252">
    <property type="term" value="F:serine-type endopeptidase activity"/>
    <property type="evidence" value="ECO:0007669"/>
    <property type="project" value="UniProtKB-EC"/>
</dbReference>
<keyword evidence="6" id="KW-1185">Reference proteome</keyword>
<feature type="disulfide bond" evidence="3">
    <location>
        <begin position="25"/>
        <end position="48"/>
    </location>
</feature>
<feature type="disulfide bond" evidence="3">
    <location>
        <begin position="160"/>
        <end position="183"/>
    </location>
</feature>
<dbReference type="OrthoDB" id="5917794at2759"/>
<dbReference type="EC" id="3.4.21.7" evidence="5"/>
<feature type="domain" description="Kringle" evidence="4">
    <location>
        <begin position="123"/>
        <end position="188"/>
    </location>
</feature>
<reference evidence="5" key="1">
    <citation type="submission" date="2018-11" db="EMBL/GenBank/DDBJ databases">
        <authorList>
            <person name="Alioto T."/>
            <person name="Alioto T."/>
        </authorList>
    </citation>
    <scope>NUCLEOTIDE SEQUENCE</scope>
</reference>
<dbReference type="AlphaFoldDB" id="A0A8B6ES12"/>
<dbReference type="Gene3D" id="2.40.20.10">
    <property type="entry name" value="Plasminogen Kringle 4"/>
    <property type="match status" value="2"/>
</dbReference>
<evidence type="ECO:0000313" key="6">
    <source>
        <dbReference type="Proteomes" id="UP000596742"/>
    </source>
</evidence>
<evidence type="ECO:0000256" key="2">
    <source>
        <dbReference type="ARBA" id="ARBA00023157"/>
    </source>
</evidence>
<evidence type="ECO:0000259" key="4">
    <source>
        <dbReference type="PROSITE" id="PS50070"/>
    </source>
</evidence>
<keyword evidence="1 3" id="KW-0420">Kringle</keyword>
<proteinExistence type="predicted"/>
<name>A0A8B6ES12_MYTGA</name>
<dbReference type="Proteomes" id="UP000596742">
    <property type="component" value="Unassembled WGS sequence"/>
</dbReference>
<organism evidence="5 6">
    <name type="scientific">Mytilus galloprovincialis</name>
    <name type="common">Mediterranean mussel</name>
    <dbReference type="NCBI Taxonomy" id="29158"/>
    <lineage>
        <taxon>Eukaryota</taxon>
        <taxon>Metazoa</taxon>
        <taxon>Spiralia</taxon>
        <taxon>Lophotrochozoa</taxon>
        <taxon>Mollusca</taxon>
        <taxon>Bivalvia</taxon>
        <taxon>Autobranchia</taxon>
        <taxon>Pteriomorphia</taxon>
        <taxon>Mytilida</taxon>
        <taxon>Mytiloidea</taxon>
        <taxon>Mytilidae</taxon>
        <taxon>Mytilinae</taxon>
        <taxon>Mytilus</taxon>
    </lineage>
</organism>
<comment type="caution">
    <text evidence="5">The sequence shown here is derived from an EMBL/GenBank/DDBJ whole genome shotgun (WGS) entry which is preliminary data.</text>
</comment>
<evidence type="ECO:0000313" key="5">
    <source>
        <dbReference type="EMBL" id="VDI38238.1"/>
    </source>
</evidence>
<comment type="caution">
    <text evidence="3">Lacks conserved residue(s) required for the propagation of feature annotation.</text>
</comment>
<dbReference type="PANTHER" id="PTHR24261">
    <property type="entry name" value="PLASMINOGEN-RELATED"/>
    <property type="match status" value="1"/>
</dbReference>
<keyword evidence="5" id="KW-0378">Hydrolase</keyword>
<dbReference type="PROSITE" id="PS50070">
    <property type="entry name" value="KRINGLE_2"/>
    <property type="match status" value="2"/>
</dbReference>
<evidence type="ECO:0000256" key="1">
    <source>
        <dbReference type="ARBA" id="ARBA00022572"/>
    </source>
</evidence>
<dbReference type="PRINTS" id="PR00018">
    <property type="entry name" value="KRINGLE"/>
</dbReference>
<dbReference type="SMART" id="SM00130">
    <property type="entry name" value="KR"/>
    <property type="match status" value="2"/>
</dbReference>
<dbReference type="PANTHER" id="PTHR24261:SF7">
    <property type="entry name" value="KRINGLE DOMAIN-CONTAINING PROTEIN"/>
    <property type="match status" value="1"/>
</dbReference>
<dbReference type="SUPFAM" id="SSF57440">
    <property type="entry name" value="Kringle-like"/>
    <property type="match status" value="2"/>
</dbReference>